<feature type="domain" description="MYND-type" evidence="10">
    <location>
        <begin position="9"/>
        <end position="47"/>
    </location>
</feature>
<keyword evidence="7" id="KW-0560">Oxidoreductase</keyword>
<evidence type="ECO:0000256" key="8">
    <source>
        <dbReference type="PROSITE-ProRule" id="PRU00134"/>
    </source>
</evidence>
<evidence type="ECO:0000256" key="2">
    <source>
        <dbReference type="ARBA" id="ARBA00022723"/>
    </source>
</evidence>
<dbReference type="GO" id="GO:0071456">
    <property type="term" value="P:cellular response to hypoxia"/>
    <property type="evidence" value="ECO:0007669"/>
    <property type="project" value="TreeGrafter"/>
</dbReference>
<protein>
    <submittedName>
        <fullName evidence="11">Egl nine-like protein 1</fullName>
    </submittedName>
</protein>
<organism evidence="11 12">
    <name type="scientific">Armadillidium nasatum</name>
    <dbReference type="NCBI Taxonomy" id="96803"/>
    <lineage>
        <taxon>Eukaryota</taxon>
        <taxon>Metazoa</taxon>
        <taxon>Ecdysozoa</taxon>
        <taxon>Arthropoda</taxon>
        <taxon>Crustacea</taxon>
        <taxon>Multicrustacea</taxon>
        <taxon>Malacostraca</taxon>
        <taxon>Eumalacostraca</taxon>
        <taxon>Peracarida</taxon>
        <taxon>Isopoda</taxon>
        <taxon>Oniscidea</taxon>
        <taxon>Crinocheta</taxon>
        <taxon>Armadillidiidae</taxon>
        <taxon>Armadillidium</taxon>
    </lineage>
</organism>
<sequence length="337" mass="37899">MNEDNYRQCAFCGISDLDLRLCGACKVVRYCSTDHQKQHWNSHKPICKKVRKVSENKEKCKRNEKSSNRSSISSQGDALSLNQTLLDSVINNQSYSNGSVEQEPDLSTPIDSPMGVEDTTESSQAKRQSLYQLELTPDNHSLAEQLGPDWLSNVTSYVLKDLNQYGFCAVDNFLGNERALKVLSEVMKLHSLGVLSDGQVVSRQVQAKDTGMIRGDKITWVSGIEKGCETIRQLVTTIDSVIACANKHNEAGKLSNYNINFRTRAMVACYPGGGTRYVKHIDNPNKDGRCVTAIYYINKNWKPTDGGVLRIYAEDLGNQYAQIEPIFDRMLFFWSDR</sequence>
<dbReference type="GO" id="GO:0031543">
    <property type="term" value="F:peptidyl-proline dioxygenase activity"/>
    <property type="evidence" value="ECO:0007669"/>
    <property type="project" value="TreeGrafter"/>
</dbReference>
<evidence type="ECO:0000313" key="12">
    <source>
        <dbReference type="Proteomes" id="UP000326759"/>
    </source>
</evidence>
<dbReference type="InterPro" id="IPR044862">
    <property type="entry name" value="Pro_4_hyd_alph_FE2OG_OXY"/>
</dbReference>
<comment type="caution">
    <text evidence="11">The sequence shown here is derived from an EMBL/GenBank/DDBJ whole genome shotgun (WGS) entry which is preliminary data.</text>
</comment>
<dbReference type="PROSITE" id="PS50865">
    <property type="entry name" value="ZF_MYND_2"/>
    <property type="match status" value="1"/>
</dbReference>
<comment type="cofactor">
    <cofactor evidence="1">
        <name>L-ascorbate</name>
        <dbReference type="ChEBI" id="CHEBI:38290"/>
    </cofactor>
</comment>
<dbReference type="Gene3D" id="2.60.120.620">
    <property type="entry name" value="q2cbj1_9rhob like domain"/>
    <property type="match status" value="1"/>
</dbReference>
<dbReference type="SUPFAM" id="SSF144232">
    <property type="entry name" value="HIT/MYND zinc finger-like"/>
    <property type="match status" value="1"/>
</dbReference>
<dbReference type="GO" id="GO:0008198">
    <property type="term" value="F:ferrous iron binding"/>
    <property type="evidence" value="ECO:0007669"/>
    <property type="project" value="TreeGrafter"/>
</dbReference>
<name>A0A5N5TJE1_9CRUS</name>
<feature type="non-terminal residue" evidence="11">
    <location>
        <position position="337"/>
    </location>
</feature>
<keyword evidence="12" id="KW-1185">Reference proteome</keyword>
<dbReference type="OrthoDB" id="76265at2759"/>
<evidence type="ECO:0000256" key="9">
    <source>
        <dbReference type="SAM" id="MobiDB-lite"/>
    </source>
</evidence>
<dbReference type="InterPro" id="IPR006620">
    <property type="entry name" value="Pro_4_hyd_alph"/>
</dbReference>
<dbReference type="GO" id="GO:0031418">
    <property type="term" value="F:L-ascorbic acid binding"/>
    <property type="evidence" value="ECO:0007669"/>
    <property type="project" value="UniProtKB-KW"/>
</dbReference>
<keyword evidence="2" id="KW-0479">Metal-binding</keyword>
<dbReference type="PROSITE" id="PS01360">
    <property type="entry name" value="ZF_MYND_1"/>
    <property type="match status" value="1"/>
</dbReference>
<dbReference type="AlphaFoldDB" id="A0A5N5TJE1"/>
<evidence type="ECO:0000256" key="3">
    <source>
        <dbReference type="ARBA" id="ARBA00022771"/>
    </source>
</evidence>
<dbReference type="InterPro" id="IPR051559">
    <property type="entry name" value="HIF_prolyl_hydroxylases"/>
</dbReference>
<reference evidence="11 12" key="1">
    <citation type="journal article" date="2019" name="PLoS Biol.">
        <title>Sex chromosomes control vertical transmission of feminizing Wolbachia symbionts in an isopod.</title>
        <authorList>
            <person name="Becking T."/>
            <person name="Chebbi M.A."/>
            <person name="Giraud I."/>
            <person name="Moumen B."/>
            <person name="Laverre T."/>
            <person name="Caubet Y."/>
            <person name="Peccoud J."/>
            <person name="Gilbert C."/>
            <person name="Cordaux R."/>
        </authorList>
    </citation>
    <scope>NUCLEOTIDE SEQUENCE [LARGE SCALE GENOMIC DNA]</scope>
    <source>
        <strain evidence="11">ANa2</strain>
        <tissue evidence="11">Whole body excluding digestive tract and cuticle</tissue>
    </source>
</reference>
<evidence type="ECO:0000256" key="5">
    <source>
        <dbReference type="ARBA" id="ARBA00022896"/>
    </source>
</evidence>
<evidence type="ECO:0000256" key="4">
    <source>
        <dbReference type="ARBA" id="ARBA00022833"/>
    </source>
</evidence>
<evidence type="ECO:0000313" key="11">
    <source>
        <dbReference type="EMBL" id="KAB7506215.1"/>
    </source>
</evidence>
<proteinExistence type="predicted"/>
<keyword evidence="6" id="KW-0223">Dioxygenase</keyword>
<dbReference type="Proteomes" id="UP000326759">
    <property type="component" value="Unassembled WGS sequence"/>
</dbReference>
<dbReference type="PANTHER" id="PTHR12907:SF26">
    <property type="entry name" value="HIF PROLYL HYDROXYLASE, ISOFORM C"/>
    <property type="match status" value="1"/>
</dbReference>
<keyword evidence="3 8" id="KW-0863">Zinc-finger</keyword>
<dbReference type="GO" id="GO:0008270">
    <property type="term" value="F:zinc ion binding"/>
    <property type="evidence" value="ECO:0007669"/>
    <property type="project" value="UniProtKB-KW"/>
</dbReference>
<evidence type="ECO:0000256" key="6">
    <source>
        <dbReference type="ARBA" id="ARBA00022964"/>
    </source>
</evidence>
<evidence type="ECO:0000256" key="1">
    <source>
        <dbReference type="ARBA" id="ARBA00001961"/>
    </source>
</evidence>
<evidence type="ECO:0000256" key="7">
    <source>
        <dbReference type="ARBA" id="ARBA00023002"/>
    </source>
</evidence>
<dbReference type="Pfam" id="PF01753">
    <property type="entry name" value="zf-MYND"/>
    <property type="match status" value="1"/>
</dbReference>
<dbReference type="EMBL" id="SEYY01000936">
    <property type="protein sequence ID" value="KAB7506215.1"/>
    <property type="molecule type" value="Genomic_DNA"/>
</dbReference>
<dbReference type="SMART" id="SM00702">
    <property type="entry name" value="P4Hc"/>
    <property type="match status" value="1"/>
</dbReference>
<dbReference type="Pfam" id="PF13640">
    <property type="entry name" value="2OG-FeII_Oxy_3"/>
    <property type="match status" value="1"/>
</dbReference>
<gene>
    <name evidence="11" type="primary">Egln1</name>
    <name evidence="11" type="ORF">Anas_03661</name>
</gene>
<evidence type="ECO:0000259" key="10">
    <source>
        <dbReference type="PROSITE" id="PS50865"/>
    </source>
</evidence>
<keyword evidence="4" id="KW-0862">Zinc</keyword>
<dbReference type="Gene3D" id="6.10.140.2220">
    <property type="match status" value="1"/>
</dbReference>
<accession>A0A5N5TJE1</accession>
<dbReference type="PANTHER" id="PTHR12907">
    <property type="entry name" value="EGL NINE HOMOLOG-RELATED"/>
    <property type="match status" value="1"/>
</dbReference>
<feature type="region of interest" description="Disordered" evidence="9">
    <location>
        <begin position="95"/>
        <end position="123"/>
    </location>
</feature>
<keyword evidence="5" id="KW-0847">Vitamin C</keyword>
<dbReference type="InterPro" id="IPR002893">
    <property type="entry name" value="Znf_MYND"/>
</dbReference>